<keyword evidence="1" id="KW-1133">Transmembrane helix</keyword>
<dbReference type="AlphaFoldDB" id="A0A1B7L0V1"/>
<keyword evidence="1" id="KW-0812">Transmembrane</keyword>
<evidence type="ECO:0000313" key="3">
    <source>
        <dbReference type="Proteomes" id="UP000078225"/>
    </source>
</evidence>
<protein>
    <recommendedName>
        <fullName evidence="4">PepSY domain-containing protein</fullName>
    </recommendedName>
</protein>
<dbReference type="EMBL" id="LYRP01000033">
    <property type="protein sequence ID" value="OAT75974.1"/>
    <property type="molecule type" value="Genomic_DNA"/>
</dbReference>
<comment type="caution">
    <text evidence="2">The sequence shown here is derived from an EMBL/GenBank/DDBJ whole genome shotgun (WGS) entry which is preliminary data.</text>
</comment>
<sequence length="455" mass="50007">MTSEILPAGGRGAVVQMLRRLHFYIGLFVGPFIFLAALTGTAYVLTPQLENAWYAGALFVTPQGDAQPLSRQVEAARRYVGPAEPFYAVRPAPGPQDTTRVQFADPKLGASRSRAVFINPYTLTVTGDMPVYGTSGILPLRTWLDEFHRSLQLGVFGRNYSELAASWMWVAAVGGMLLWWQTRVKKRRNGPVRGAKARTRHWHIVLGLTLLVGMVFFSATGLTWSRWAGGNIDTLRNELGWMTPQVSTSLTADGTPTPIDPHAMHHMQGGMVMAVPVQDWDKVLAAARQAGISANKIEIRPPKKMGTAWTVTEINRAWPTQVDAVSVNPVNFRIVDAVHFANFPLVAKLTRWGIDAHMGILFGLANQILLAVFGLGLCVLIALGYRQWWLRRPARSEQPLSAAWSALPGGLRIAVVVCALALGYCLPVMGVSLVAFLAVDMLRSYLGRSRWVLSE</sequence>
<proteinExistence type="predicted"/>
<dbReference type="Proteomes" id="UP000078225">
    <property type="component" value="Unassembled WGS sequence"/>
</dbReference>
<feature type="transmembrane region" description="Helical" evidence="1">
    <location>
        <begin position="21"/>
        <end position="45"/>
    </location>
</feature>
<keyword evidence="1" id="KW-0472">Membrane</keyword>
<evidence type="ECO:0000313" key="2">
    <source>
        <dbReference type="EMBL" id="OAT75974.1"/>
    </source>
</evidence>
<dbReference type="PANTHER" id="PTHR34219">
    <property type="entry name" value="IRON-REGULATED INNER MEMBRANE PROTEIN-RELATED"/>
    <property type="match status" value="1"/>
</dbReference>
<feature type="transmembrane region" description="Helical" evidence="1">
    <location>
        <begin position="413"/>
        <end position="439"/>
    </location>
</feature>
<feature type="transmembrane region" description="Helical" evidence="1">
    <location>
        <begin position="360"/>
        <end position="385"/>
    </location>
</feature>
<dbReference type="STRING" id="1691903.A9B99_10965"/>
<name>A0A1B7L0V1_9ENTR</name>
<feature type="transmembrane region" description="Helical" evidence="1">
    <location>
        <begin position="163"/>
        <end position="180"/>
    </location>
</feature>
<dbReference type="InterPro" id="IPR005625">
    <property type="entry name" value="PepSY-ass_TM"/>
</dbReference>
<evidence type="ECO:0008006" key="4">
    <source>
        <dbReference type="Google" id="ProtNLM"/>
    </source>
</evidence>
<feature type="transmembrane region" description="Helical" evidence="1">
    <location>
        <begin position="201"/>
        <end position="224"/>
    </location>
</feature>
<gene>
    <name evidence="2" type="ORF">A9B99_10965</name>
</gene>
<keyword evidence="3" id="KW-1185">Reference proteome</keyword>
<dbReference type="PANTHER" id="PTHR34219:SF1">
    <property type="entry name" value="PEPSY DOMAIN-CONTAINING PROTEIN"/>
    <property type="match status" value="1"/>
</dbReference>
<dbReference type="OrthoDB" id="9791166at2"/>
<evidence type="ECO:0000256" key="1">
    <source>
        <dbReference type="SAM" id="Phobius"/>
    </source>
</evidence>
<organism evidence="2 3">
    <name type="scientific">Mangrovibacter phragmitis</name>
    <dbReference type="NCBI Taxonomy" id="1691903"/>
    <lineage>
        <taxon>Bacteria</taxon>
        <taxon>Pseudomonadati</taxon>
        <taxon>Pseudomonadota</taxon>
        <taxon>Gammaproteobacteria</taxon>
        <taxon>Enterobacterales</taxon>
        <taxon>Enterobacteriaceae</taxon>
        <taxon>Mangrovibacter</taxon>
    </lineage>
</organism>
<dbReference type="Pfam" id="PF03929">
    <property type="entry name" value="PepSY_TM"/>
    <property type="match status" value="1"/>
</dbReference>
<accession>A0A1B7L0V1</accession>
<reference evidence="3" key="1">
    <citation type="submission" date="2016-05" db="EMBL/GenBank/DDBJ databases">
        <authorList>
            <person name="Behera P."/>
            <person name="Vaishampayan P."/>
            <person name="Singh N."/>
            <person name="Raina V."/>
            <person name="Suar M."/>
            <person name="Pattnaik A."/>
            <person name="Rastogi G."/>
        </authorList>
    </citation>
    <scope>NUCLEOTIDE SEQUENCE [LARGE SCALE GENOMIC DNA]</scope>
    <source>
        <strain evidence="3">MP23</strain>
    </source>
</reference>